<dbReference type="AlphaFoldDB" id="A0A4R3Q2P8"/>
<sequence>MELSGNESKRCIGSSGDIQFPETEGFVPRVEAAWSALQRQYAGQISEAEIDYFFACFVFGLTTPAYTNQDPSLHFDVCRALVLIKLPPDRADAALYSVPAPTQAGVESARELIESKGMKMGRALQDESSDPAIFSTAKASSAASARPGSNEGNVQ</sequence>
<dbReference type="EMBL" id="SMBH01000008">
    <property type="protein sequence ID" value="TCU14684.1"/>
    <property type="molecule type" value="Genomic_DNA"/>
</dbReference>
<name>A0A4R3Q2P8_RHISU</name>
<accession>A0A4R3Q2P8</accession>
<evidence type="ECO:0000256" key="1">
    <source>
        <dbReference type="SAM" id="MobiDB-lite"/>
    </source>
</evidence>
<dbReference type="Proteomes" id="UP000294576">
    <property type="component" value="Unassembled WGS sequence"/>
</dbReference>
<evidence type="ECO:0000313" key="3">
    <source>
        <dbReference type="Proteomes" id="UP000294576"/>
    </source>
</evidence>
<comment type="caution">
    <text evidence="2">The sequence shown here is derived from an EMBL/GenBank/DDBJ whole genome shotgun (WGS) entry which is preliminary data.</text>
</comment>
<protein>
    <submittedName>
        <fullName evidence="2">Uncharacterized protein</fullName>
    </submittedName>
</protein>
<reference evidence="2 3" key="1">
    <citation type="submission" date="2019-03" db="EMBL/GenBank/DDBJ databases">
        <title>Genomic Encyclopedia of Type Strains, Phase IV (KMG-V): Genome sequencing to study the core and pangenomes of soil and plant-associated prokaryotes.</title>
        <authorList>
            <person name="Whitman W."/>
        </authorList>
    </citation>
    <scope>NUCLEOTIDE SEQUENCE [LARGE SCALE GENOMIC DNA]</scope>
    <source>
        <strain evidence="2 3">Hc14</strain>
    </source>
</reference>
<gene>
    <name evidence="2" type="ORF">EV132_10852</name>
</gene>
<organism evidence="2 3">
    <name type="scientific">Rhizobium sullae</name>
    <name type="common">Rhizobium hedysari</name>
    <dbReference type="NCBI Taxonomy" id="50338"/>
    <lineage>
        <taxon>Bacteria</taxon>
        <taxon>Pseudomonadati</taxon>
        <taxon>Pseudomonadota</taxon>
        <taxon>Alphaproteobacteria</taxon>
        <taxon>Hyphomicrobiales</taxon>
        <taxon>Rhizobiaceae</taxon>
        <taxon>Rhizobium/Agrobacterium group</taxon>
        <taxon>Rhizobium</taxon>
    </lineage>
</organism>
<evidence type="ECO:0000313" key="2">
    <source>
        <dbReference type="EMBL" id="TCU14684.1"/>
    </source>
</evidence>
<feature type="compositionally biased region" description="Low complexity" evidence="1">
    <location>
        <begin position="132"/>
        <end position="149"/>
    </location>
</feature>
<proteinExistence type="predicted"/>
<feature type="region of interest" description="Disordered" evidence="1">
    <location>
        <begin position="121"/>
        <end position="155"/>
    </location>
</feature>